<keyword evidence="1" id="KW-0472">Membrane</keyword>
<dbReference type="EMBL" id="KI546135">
    <property type="protein sequence ID" value="EST43532.1"/>
    <property type="molecule type" value="Genomic_DNA"/>
</dbReference>
<name>V6LG80_9EUKA</name>
<keyword evidence="1" id="KW-1133">Transmembrane helix</keyword>
<sequence>MFILLQTQFGFISPAQGLLFTKSYPQIDKVWFNSQPSLFRDNIAGPYMEQRYNQNSNISIGIVTSSKDYFDVFMAFIQQFSYEYKQVVPIIIDEKITQIEYFQKLKDLEIYKLDYIIMPLINVDNQLDDNHDESLKLFMNDYFYQKKYTQLYFQSIEQVQQSYLGYQNLMKINTSVLNEKYFNFTESIIQLPDTIFITTSSDQINSLYISSLQACPISPNGEMQTSSSTCQISVPIGMTTKGINGRGNIGQSVGILATMLFMTTSNNRTFYDKKFVIQQATLIKKQPLSYQQQQYIEGYGFGFTDYKAINLANSHYYQQNKQTQLSLLVKGNIKNGDILNIGSFQLIKIQVTLRGNQDLFEENYENIASTHMQSNTGQEALKYNDISVWIILLDGTEQIPHYIGTYFIEQANQKSTLNYILDQSNFNGFYVQDYIQVLFSYSKTRSQVIQEIKDKTQINTDLIVSLQIFGVKKNIQFTIFNAHQKLYQRNNIYFISNVSYHYMICHYGRNLLFRQLDVQTENNIKKVKLDTLGLCALVLCETEQMKNHLIQQSPFCTSSNEIIVEDFIIAITFSTLIYIITFLLLLTILPVFLYSKVNSNDDSDQSS</sequence>
<keyword evidence="1" id="KW-0812">Transmembrane</keyword>
<evidence type="ECO:0000313" key="2">
    <source>
        <dbReference type="EMBL" id="EST43532.1"/>
    </source>
</evidence>
<organism evidence="2">
    <name type="scientific">Spironucleus salmonicida</name>
    <dbReference type="NCBI Taxonomy" id="348837"/>
    <lineage>
        <taxon>Eukaryota</taxon>
        <taxon>Metamonada</taxon>
        <taxon>Diplomonadida</taxon>
        <taxon>Hexamitidae</taxon>
        <taxon>Hexamitinae</taxon>
        <taxon>Spironucleus</taxon>
    </lineage>
</organism>
<feature type="transmembrane region" description="Helical" evidence="1">
    <location>
        <begin position="567"/>
        <end position="593"/>
    </location>
</feature>
<accession>V6LG80</accession>
<evidence type="ECO:0000256" key="1">
    <source>
        <dbReference type="SAM" id="Phobius"/>
    </source>
</evidence>
<gene>
    <name evidence="2" type="ORF">SS50377_16567</name>
</gene>
<dbReference type="VEuPathDB" id="GiardiaDB:SS50377_20854"/>
<dbReference type="AlphaFoldDB" id="V6LG80"/>
<reference evidence="2" key="1">
    <citation type="journal article" date="2014" name="PLoS Genet.">
        <title>The Genome of Spironucleus salmonicida Highlights a Fish Pathogen Adapted to Fluctuating Environments.</title>
        <authorList>
            <person name="Xu F."/>
            <person name="Jerlstrom-Hultqvist J."/>
            <person name="Einarsson E."/>
            <person name="Astvaldsson A."/>
            <person name="Svard S.G."/>
            <person name="Andersson J.O."/>
        </authorList>
    </citation>
    <scope>NUCLEOTIDE SEQUENCE</scope>
</reference>
<proteinExistence type="predicted"/>
<protein>
    <submittedName>
        <fullName evidence="2">Uncharacterized protein</fullName>
    </submittedName>
</protein>